<dbReference type="GO" id="GO:0016740">
    <property type="term" value="F:transferase activity"/>
    <property type="evidence" value="ECO:0007669"/>
    <property type="project" value="UniProtKB-KW"/>
</dbReference>
<dbReference type="Pfam" id="PF01636">
    <property type="entry name" value="APH"/>
    <property type="match status" value="1"/>
</dbReference>
<dbReference type="Gene3D" id="3.90.1200.10">
    <property type="match status" value="1"/>
</dbReference>
<evidence type="ECO:0000259" key="1">
    <source>
        <dbReference type="Pfam" id="PF01636"/>
    </source>
</evidence>
<accession>A0ABV6R9N6</accession>
<dbReference type="Proteomes" id="UP001589793">
    <property type="component" value="Unassembled WGS sequence"/>
</dbReference>
<gene>
    <name evidence="2" type="ORF">ACFFF6_07020</name>
</gene>
<reference evidence="2 3" key="1">
    <citation type="submission" date="2024-09" db="EMBL/GenBank/DDBJ databases">
        <authorList>
            <person name="Sun Q."/>
            <person name="Mori K."/>
        </authorList>
    </citation>
    <scope>NUCLEOTIDE SEQUENCE [LARGE SCALE GENOMIC DNA]</scope>
    <source>
        <strain evidence="2 3">CICC 10874</strain>
    </source>
</reference>
<organism evidence="2 3">
    <name type="scientific">Brachybacterium hainanense</name>
    <dbReference type="NCBI Taxonomy" id="1541174"/>
    <lineage>
        <taxon>Bacteria</taxon>
        <taxon>Bacillati</taxon>
        <taxon>Actinomycetota</taxon>
        <taxon>Actinomycetes</taxon>
        <taxon>Micrococcales</taxon>
        <taxon>Dermabacteraceae</taxon>
        <taxon>Brachybacterium</taxon>
    </lineage>
</organism>
<sequence>MSTRLRWSDLPETVRGRIEHRLGGEVAWTVPCSGGFSPSTAEVVGADNGRRLFVKAVRAEDNPASVTMNRREAATLARIPSAAPVPAYVDAFEDGDWFVLVTEVGAGATPSLPWDVQDLEHVLEALDVLRSEATPCPVPGLGTASESLAHDFHGFARVDADPPAGLDPWLAEHLPQLVEAERRAIAAVDGETLCHLDLRSDNLLIAPGGGVSVIDWAHACRGAAWLDALLLLGTVDDRDGALGVSGRIDELMDHHGVPRSVATDVLTAFLGFFVDGARRPDPPQVPGLAAHRARYAGWLVPLLRLRRYEHAHHR</sequence>
<evidence type="ECO:0000313" key="3">
    <source>
        <dbReference type="Proteomes" id="UP001589793"/>
    </source>
</evidence>
<keyword evidence="3" id="KW-1185">Reference proteome</keyword>
<evidence type="ECO:0000313" key="2">
    <source>
        <dbReference type="EMBL" id="MFC0673702.1"/>
    </source>
</evidence>
<dbReference type="EMBL" id="JBHLSV010000006">
    <property type="protein sequence ID" value="MFC0673702.1"/>
    <property type="molecule type" value="Genomic_DNA"/>
</dbReference>
<dbReference type="RefSeq" id="WP_376979476.1">
    <property type="nucleotide sequence ID" value="NZ_JBHLSV010000006.1"/>
</dbReference>
<name>A0ABV6R9N6_9MICO</name>
<dbReference type="EC" id="2.7.1.-" evidence="2"/>
<dbReference type="SUPFAM" id="SSF56112">
    <property type="entry name" value="Protein kinase-like (PK-like)"/>
    <property type="match status" value="1"/>
</dbReference>
<keyword evidence="2" id="KW-0808">Transferase</keyword>
<protein>
    <submittedName>
        <fullName evidence="2">Aminoglycoside phosphotransferase family protein</fullName>
        <ecNumber evidence="2">2.7.1.-</ecNumber>
    </submittedName>
</protein>
<proteinExistence type="predicted"/>
<dbReference type="InterPro" id="IPR011009">
    <property type="entry name" value="Kinase-like_dom_sf"/>
</dbReference>
<comment type="caution">
    <text evidence="2">The sequence shown here is derived from an EMBL/GenBank/DDBJ whole genome shotgun (WGS) entry which is preliminary data.</text>
</comment>
<dbReference type="InterPro" id="IPR002575">
    <property type="entry name" value="Aminoglycoside_PTrfase"/>
</dbReference>
<feature type="domain" description="Aminoglycoside phosphotransferase" evidence="1">
    <location>
        <begin position="31"/>
        <end position="236"/>
    </location>
</feature>